<evidence type="ECO:0000313" key="3">
    <source>
        <dbReference type="Proteomes" id="UP000583454"/>
    </source>
</evidence>
<comment type="caution">
    <text evidence="2">The sequence shown here is derived from an EMBL/GenBank/DDBJ whole genome shotgun (WGS) entry which is preliminary data.</text>
</comment>
<name>A0A840ZNU5_9HYPH</name>
<keyword evidence="3" id="KW-1185">Reference proteome</keyword>
<sequence length="91" mass="9936">MADISLIADLVRAGLDPELLQRVALELARGQAAIAAAERVEAERAAKAEAAAEAKREANAERQRRFRERHNGSNALRGVTERDEALLPPPR</sequence>
<reference evidence="2 3" key="1">
    <citation type="submission" date="2020-08" db="EMBL/GenBank/DDBJ databases">
        <title>Genomic Encyclopedia of Type Strains, Phase IV (KMG-IV): sequencing the most valuable type-strain genomes for metagenomic binning, comparative biology and taxonomic classification.</title>
        <authorList>
            <person name="Goeker M."/>
        </authorList>
    </citation>
    <scope>NUCLEOTIDE SEQUENCE [LARGE SCALE GENOMIC DNA]</scope>
    <source>
        <strain evidence="2 3">DSM 2163</strain>
    </source>
</reference>
<evidence type="ECO:0000256" key="1">
    <source>
        <dbReference type="SAM" id="MobiDB-lite"/>
    </source>
</evidence>
<dbReference type="AlphaFoldDB" id="A0A840ZNU5"/>
<feature type="region of interest" description="Disordered" evidence="1">
    <location>
        <begin position="51"/>
        <end position="91"/>
    </location>
</feature>
<organism evidence="2 3">
    <name type="scientific">Methylorubrum rhodinum</name>
    <dbReference type="NCBI Taxonomy" id="29428"/>
    <lineage>
        <taxon>Bacteria</taxon>
        <taxon>Pseudomonadati</taxon>
        <taxon>Pseudomonadota</taxon>
        <taxon>Alphaproteobacteria</taxon>
        <taxon>Hyphomicrobiales</taxon>
        <taxon>Methylobacteriaceae</taxon>
        <taxon>Methylorubrum</taxon>
    </lineage>
</organism>
<gene>
    <name evidence="2" type="ORF">HNR00_003561</name>
</gene>
<accession>A0A840ZNU5</accession>
<evidence type="ECO:0000313" key="2">
    <source>
        <dbReference type="EMBL" id="MBB5758834.1"/>
    </source>
</evidence>
<dbReference type="RefSeq" id="WP_183571621.1">
    <property type="nucleotide sequence ID" value="NZ_JACHOP010000017.1"/>
</dbReference>
<protein>
    <submittedName>
        <fullName evidence="2">Septal ring factor EnvC (AmiA/AmiB activator)</fullName>
    </submittedName>
</protein>
<dbReference type="EMBL" id="JACHOP010000017">
    <property type="protein sequence ID" value="MBB5758834.1"/>
    <property type="molecule type" value="Genomic_DNA"/>
</dbReference>
<dbReference type="Proteomes" id="UP000583454">
    <property type="component" value="Unassembled WGS sequence"/>
</dbReference>
<proteinExistence type="predicted"/>
<feature type="compositionally biased region" description="Basic and acidic residues" evidence="1">
    <location>
        <begin position="51"/>
        <end position="63"/>
    </location>
</feature>